<protein>
    <submittedName>
        <fullName evidence="1">Uncharacterized protein</fullName>
    </submittedName>
</protein>
<name>A0A6P1ZE66_9BACT</name>
<comment type="caution">
    <text evidence="1">The sequence shown here is derived from an EMBL/GenBank/DDBJ whole genome shotgun (WGS) entry which is preliminary data.</text>
</comment>
<dbReference type="AlphaFoldDB" id="A0A6P1ZE66"/>
<dbReference type="EMBL" id="QMIF01000012">
    <property type="protein sequence ID" value="TVM32037.1"/>
    <property type="molecule type" value="Genomic_DNA"/>
</dbReference>
<dbReference type="Proteomes" id="UP000434052">
    <property type="component" value="Unassembled WGS sequence"/>
</dbReference>
<sequence>MEPDYTDTVFIRDEECPYDPENNIAKILCDSCSESNEVECYIEAGEPVFQGFVCIKCGAWNAPE</sequence>
<organism evidence="1 2">
    <name type="scientific">Oceanidesulfovibrio marinus</name>
    <dbReference type="NCBI Taxonomy" id="370038"/>
    <lineage>
        <taxon>Bacteria</taxon>
        <taxon>Pseudomonadati</taxon>
        <taxon>Thermodesulfobacteriota</taxon>
        <taxon>Desulfovibrionia</taxon>
        <taxon>Desulfovibrionales</taxon>
        <taxon>Desulfovibrionaceae</taxon>
        <taxon>Oceanidesulfovibrio</taxon>
    </lineage>
</organism>
<reference evidence="1 2" key="1">
    <citation type="submission" date="2018-06" db="EMBL/GenBank/DDBJ databases">
        <title>Complete genome of Desulfovibrio marinus P48SEP.</title>
        <authorList>
            <person name="Crispim J.S."/>
            <person name="Vidigal P.M.P."/>
            <person name="Silva L.C.F."/>
            <person name="Araujo L.C."/>
            <person name="Laguardia C.N."/>
            <person name="Dias R.S."/>
            <person name="Sousa M.P."/>
            <person name="Paula S.O."/>
            <person name="Silva C."/>
        </authorList>
    </citation>
    <scope>NUCLEOTIDE SEQUENCE [LARGE SCALE GENOMIC DNA]</scope>
    <source>
        <strain evidence="1 2">P48SEP</strain>
    </source>
</reference>
<proteinExistence type="predicted"/>
<dbReference type="OrthoDB" id="5459086at2"/>
<accession>A0A6P1ZE66</accession>
<gene>
    <name evidence="1" type="ORF">DQK91_16005</name>
</gene>
<evidence type="ECO:0000313" key="2">
    <source>
        <dbReference type="Proteomes" id="UP000434052"/>
    </source>
</evidence>
<evidence type="ECO:0000313" key="1">
    <source>
        <dbReference type="EMBL" id="TVM32037.1"/>
    </source>
</evidence>
<dbReference type="RefSeq" id="WP_144306400.1">
    <property type="nucleotide sequence ID" value="NZ_QMIF01000012.1"/>
</dbReference>